<name>A0A6G1U3J3_9BACT</name>
<keyword evidence="2 5" id="KW-0732">Signal</keyword>
<evidence type="ECO:0000256" key="1">
    <source>
        <dbReference type="ARBA" id="ARBA00005382"/>
    </source>
</evidence>
<dbReference type="OrthoDB" id="9806701at2"/>
<feature type="chain" id="PRO_5026120354" evidence="5">
    <location>
        <begin position="24"/>
        <end position="503"/>
    </location>
</feature>
<accession>A0A6G1U3J3</accession>
<evidence type="ECO:0000256" key="5">
    <source>
        <dbReference type="SAM" id="SignalP"/>
    </source>
</evidence>
<dbReference type="InterPro" id="IPR017853">
    <property type="entry name" value="GH"/>
</dbReference>
<dbReference type="PANTHER" id="PTHR11069:SF23">
    <property type="entry name" value="LYSOSOMAL ACID GLUCOSYLCERAMIDASE"/>
    <property type="match status" value="1"/>
</dbReference>
<dbReference type="Gene3D" id="3.20.20.80">
    <property type="entry name" value="Glycosidases"/>
    <property type="match status" value="2"/>
</dbReference>
<dbReference type="InterPro" id="IPR033453">
    <property type="entry name" value="Glyco_hydro_30_TIM-barrel"/>
</dbReference>
<dbReference type="AlphaFoldDB" id="A0A6G1U3J3"/>
<evidence type="ECO:0000256" key="2">
    <source>
        <dbReference type="ARBA" id="ARBA00022729"/>
    </source>
</evidence>
<protein>
    <submittedName>
        <fullName evidence="7">Beta-glycosidase</fullName>
    </submittedName>
</protein>
<reference evidence="7 8" key="1">
    <citation type="submission" date="2019-09" db="EMBL/GenBank/DDBJ databases">
        <title>Distinct polysaccharide growth profiles of human intestinal Prevotella copri isolates.</title>
        <authorList>
            <person name="Fehlner-Peach H."/>
            <person name="Magnabosco C."/>
            <person name="Raghavan V."/>
            <person name="Scher J.U."/>
            <person name="Tett A."/>
            <person name="Cox L.M."/>
            <person name="Gottsegen C."/>
            <person name="Watters A."/>
            <person name="Wiltshire- Gordon J.D."/>
            <person name="Segata N."/>
            <person name="Bonneau R."/>
            <person name="Littman D.R."/>
        </authorList>
    </citation>
    <scope>NUCLEOTIDE SEQUENCE [LARGE SCALE GENOMIC DNA]</scope>
    <source>
        <strain evidence="8">iA622</strain>
    </source>
</reference>
<gene>
    <name evidence="7" type="ORF">F7D73_14480</name>
</gene>
<sequence>MKAKMKTKIFTTIALVLSSSTWAQKVTTFTTTKTSSWVKAKTVLSAKAENKVVAEVNALSSGTKFVAFGTTFNELDWDAFNLLSRKEQDEVMFNIFDPQGDLKFTHGRVSMNANDYAREWYSCSEVNGDFSLKYFNIEHDKRNIIPLAHAAQKYQPNLQLFMSPWSPPTWMKINNDYPVSPNKTNKMDPRQSYLLYMDDGKQVDADEMKLFGDRNGVFPRRLATQDFFIQDPRYLQCYANMFCRFIELYKEEGLPITKVMYQNEAYSYTPYPGCAWTAEGTLRFNNEYLAPTLAKKHPEVELWIGTFNTNRLDYVEKILDNKTLQANVKGIGTQWECRNNLPQMRQRYPNHRFMVSESECGNGSMDWKAGEHTFFLLSDNLGNGCDEYYNWNFILKDNGISPWGWTQNALIQVDSKTRKMRYTAEYYAYKHFSHFVKEGTEMLAYAGRDYSKTPVVVFKTKTGQYIVTAGNFTDKPAKLTVKIGKKYLNIQSLPHSFLTNVIE</sequence>
<dbReference type="GO" id="GO:0004348">
    <property type="term" value="F:glucosylceramidase activity"/>
    <property type="evidence" value="ECO:0007669"/>
    <property type="project" value="InterPro"/>
</dbReference>
<evidence type="ECO:0000256" key="4">
    <source>
        <dbReference type="RuleBase" id="RU361188"/>
    </source>
</evidence>
<dbReference type="InterPro" id="IPR013780">
    <property type="entry name" value="Glyco_hydro_b"/>
</dbReference>
<dbReference type="Gene3D" id="2.60.40.1180">
    <property type="entry name" value="Golgi alpha-mannosidase II"/>
    <property type="match status" value="1"/>
</dbReference>
<comment type="caution">
    <text evidence="7">The sequence shown here is derived from an EMBL/GenBank/DDBJ whole genome shotgun (WGS) entry which is preliminary data.</text>
</comment>
<comment type="similarity">
    <text evidence="1 4">Belongs to the glycosyl hydrolase 30 family.</text>
</comment>
<evidence type="ECO:0000313" key="7">
    <source>
        <dbReference type="EMBL" id="MQN82123.1"/>
    </source>
</evidence>
<evidence type="ECO:0000313" key="8">
    <source>
        <dbReference type="Proteomes" id="UP000480425"/>
    </source>
</evidence>
<feature type="domain" description="Glycosyl hydrolase family 30 TIM-barrel" evidence="6">
    <location>
        <begin position="67"/>
        <end position="176"/>
    </location>
</feature>
<dbReference type="GO" id="GO:0006680">
    <property type="term" value="P:glucosylceramide catabolic process"/>
    <property type="evidence" value="ECO:0007669"/>
    <property type="project" value="TreeGrafter"/>
</dbReference>
<evidence type="ECO:0000256" key="3">
    <source>
        <dbReference type="ARBA" id="ARBA00022801"/>
    </source>
</evidence>
<dbReference type="EMBL" id="VZCB01000099">
    <property type="protein sequence ID" value="MQN82123.1"/>
    <property type="molecule type" value="Genomic_DNA"/>
</dbReference>
<organism evidence="7 8">
    <name type="scientific">Segatella copri</name>
    <dbReference type="NCBI Taxonomy" id="165179"/>
    <lineage>
        <taxon>Bacteria</taxon>
        <taxon>Pseudomonadati</taxon>
        <taxon>Bacteroidota</taxon>
        <taxon>Bacteroidia</taxon>
        <taxon>Bacteroidales</taxon>
        <taxon>Prevotellaceae</taxon>
        <taxon>Segatella</taxon>
    </lineage>
</organism>
<dbReference type="InterPro" id="IPR001139">
    <property type="entry name" value="Glyco_hydro_30"/>
</dbReference>
<dbReference type="Proteomes" id="UP000480425">
    <property type="component" value="Unassembled WGS sequence"/>
</dbReference>
<proteinExistence type="inferred from homology"/>
<dbReference type="Pfam" id="PF02055">
    <property type="entry name" value="Glyco_hydro_30"/>
    <property type="match status" value="2"/>
</dbReference>
<keyword evidence="3 4" id="KW-0378">Hydrolase</keyword>
<dbReference type="GO" id="GO:0016020">
    <property type="term" value="C:membrane"/>
    <property type="evidence" value="ECO:0007669"/>
    <property type="project" value="GOC"/>
</dbReference>
<evidence type="ECO:0000259" key="6">
    <source>
        <dbReference type="Pfam" id="PF02055"/>
    </source>
</evidence>
<feature type="signal peptide" evidence="5">
    <location>
        <begin position="1"/>
        <end position="23"/>
    </location>
</feature>
<dbReference type="PANTHER" id="PTHR11069">
    <property type="entry name" value="GLUCOSYLCERAMIDASE"/>
    <property type="match status" value="1"/>
</dbReference>
<dbReference type="SUPFAM" id="SSF51445">
    <property type="entry name" value="(Trans)glycosidases"/>
    <property type="match status" value="1"/>
</dbReference>
<feature type="domain" description="Glycosyl hydrolase family 30 TIM-barrel" evidence="6">
    <location>
        <begin position="233"/>
        <end position="436"/>
    </location>
</feature>
<keyword evidence="4 7" id="KW-0326">Glycosidase</keyword>